<dbReference type="Gene3D" id="3.40.50.150">
    <property type="entry name" value="Vaccinia Virus protein VP39"/>
    <property type="match status" value="1"/>
</dbReference>
<evidence type="ECO:0000256" key="3">
    <source>
        <dbReference type="ARBA" id="ARBA00022679"/>
    </source>
</evidence>
<dbReference type="GO" id="GO:0005634">
    <property type="term" value="C:nucleus"/>
    <property type="evidence" value="ECO:0007669"/>
    <property type="project" value="TreeGrafter"/>
</dbReference>
<dbReference type="InterPro" id="IPR010286">
    <property type="entry name" value="METTL16/RlmF"/>
</dbReference>
<organism evidence="7 8">
    <name type="scientific">Jaapia argillacea MUCL 33604</name>
    <dbReference type="NCBI Taxonomy" id="933084"/>
    <lineage>
        <taxon>Eukaryota</taxon>
        <taxon>Fungi</taxon>
        <taxon>Dikarya</taxon>
        <taxon>Basidiomycota</taxon>
        <taxon>Agaricomycotina</taxon>
        <taxon>Agaricomycetes</taxon>
        <taxon>Agaricomycetidae</taxon>
        <taxon>Jaapiales</taxon>
        <taxon>Jaapiaceae</taxon>
        <taxon>Jaapia</taxon>
    </lineage>
</organism>
<evidence type="ECO:0000256" key="2">
    <source>
        <dbReference type="ARBA" id="ARBA00022603"/>
    </source>
</evidence>
<evidence type="ECO:0000313" key="7">
    <source>
        <dbReference type="EMBL" id="KDQ57248.1"/>
    </source>
</evidence>
<keyword evidence="4 6" id="KW-0949">S-adenosyl-L-methionine</keyword>
<protein>
    <recommendedName>
        <fullName evidence="9">U6 small nuclear RNA (adenine-(43)-N(6))-methyltransferase</fullName>
    </recommendedName>
</protein>
<dbReference type="HOGENOM" id="CLU_027534_0_1_1"/>
<keyword evidence="3 5" id="KW-0808">Transferase</keyword>
<dbReference type="InterPro" id="IPR017182">
    <property type="entry name" value="METTL16/PsiM"/>
</dbReference>
<dbReference type="AlphaFoldDB" id="A0A067PR04"/>
<accession>A0A067PR04</accession>
<evidence type="ECO:0000256" key="5">
    <source>
        <dbReference type="PIRNR" id="PIRNR037350"/>
    </source>
</evidence>
<dbReference type="FunCoup" id="A0A067PR04">
    <property type="interactions" value="236"/>
</dbReference>
<comment type="similarity">
    <text evidence="1 5">Belongs to the methyltransferase superfamily. METTL16/RlmF family.</text>
</comment>
<dbReference type="SUPFAM" id="SSF53335">
    <property type="entry name" value="S-adenosyl-L-methionine-dependent methyltransferases"/>
    <property type="match status" value="1"/>
</dbReference>
<feature type="binding site" evidence="6">
    <location>
        <position position="122"/>
    </location>
    <ligand>
        <name>S-adenosyl-L-methionine</name>
        <dbReference type="ChEBI" id="CHEBI:59789"/>
    </ligand>
</feature>
<dbReference type="InParanoid" id="A0A067PR04"/>
<dbReference type="EMBL" id="KL197720">
    <property type="protein sequence ID" value="KDQ57248.1"/>
    <property type="molecule type" value="Genomic_DNA"/>
</dbReference>
<dbReference type="CDD" id="cd02440">
    <property type="entry name" value="AdoMet_MTases"/>
    <property type="match status" value="1"/>
</dbReference>
<dbReference type="GO" id="GO:0008168">
    <property type="term" value="F:methyltransferase activity"/>
    <property type="evidence" value="ECO:0007669"/>
    <property type="project" value="UniProtKB-KW"/>
</dbReference>
<dbReference type="InterPro" id="IPR029063">
    <property type="entry name" value="SAM-dependent_MTases_sf"/>
</dbReference>
<dbReference type="OrthoDB" id="514248at2759"/>
<keyword evidence="2 5" id="KW-0489">Methyltransferase</keyword>
<evidence type="ECO:0000313" key="8">
    <source>
        <dbReference type="Proteomes" id="UP000027265"/>
    </source>
</evidence>
<keyword evidence="8" id="KW-1185">Reference proteome</keyword>
<dbReference type="GO" id="GO:0070475">
    <property type="term" value="P:rRNA base methylation"/>
    <property type="evidence" value="ECO:0007669"/>
    <property type="project" value="TreeGrafter"/>
</dbReference>
<feature type="binding site" evidence="6">
    <location>
        <position position="98"/>
    </location>
    <ligand>
        <name>S-adenosyl-L-methionine</name>
        <dbReference type="ChEBI" id="CHEBI:59789"/>
    </ligand>
</feature>
<dbReference type="STRING" id="933084.A0A067PR04"/>
<name>A0A067PR04_9AGAM</name>
<dbReference type="Pfam" id="PF05971">
    <property type="entry name" value="Methyltransf_10"/>
    <property type="match status" value="1"/>
</dbReference>
<gene>
    <name evidence="7" type="ORF">JAAARDRAFT_157432</name>
</gene>
<dbReference type="PANTHER" id="PTHR13393">
    <property type="entry name" value="SAM-DEPENDENT METHYLTRANSFERASE"/>
    <property type="match status" value="1"/>
</dbReference>
<evidence type="ECO:0000256" key="4">
    <source>
        <dbReference type="ARBA" id="ARBA00022691"/>
    </source>
</evidence>
<evidence type="ECO:0000256" key="6">
    <source>
        <dbReference type="PIRSR" id="PIRSR037350-1"/>
    </source>
</evidence>
<proteinExistence type="inferred from homology"/>
<reference evidence="8" key="1">
    <citation type="journal article" date="2014" name="Proc. Natl. Acad. Sci. U.S.A.">
        <title>Extensive sampling of basidiomycete genomes demonstrates inadequacy of the white-rot/brown-rot paradigm for wood decay fungi.</title>
        <authorList>
            <person name="Riley R."/>
            <person name="Salamov A.A."/>
            <person name="Brown D.W."/>
            <person name="Nagy L.G."/>
            <person name="Floudas D."/>
            <person name="Held B.W."/>
            <person name="Levasseur A."/>
            <person name="Lombard V."/>
            <person name="Morin E."/>
            <person name="Otillar R."/>
            <person name="Lindquist E.A."/>
            <person name="Sun H."/>
            <person name="LaButti K.M."/>
            <person name="Schmutz J."/>
            <person name="Jabbour D."/>
            <person name="Luo H."/>
            <person name="Baker S.E."/>
            <person name="Pisabarro A.G."/>
            <person name="Walton J.D."/>
            <person name="Blanchette R.A."/>
            <person name="Henrissat B."/>
            <person name="Martin F."/>
            <person name="Cullen D."/>
            <person name="Hibbett D.S."/>
            <person name="Grigoriev I.V."/>
        </authorList>
    </citation>
    <scope>NUCLEOTIDE SEQUENCE [LARGE SCALE GENOMIC DNA]</scope>
    <source>
        <strain evidence="8">MUCL 33604</strain>
    </source>
</reference>
<evidence type="ECO:0008006" key="9">
    <source>
        <dbReference type="Google" id="ProtNLM"/>
    </source>
</evidence>
<dbReference type="PANTHER" id="PTHR13393:SF0">
    <property type="entry name" value="RNA N6-ADENOSINE-METHYLTRANSFERASE METTL16"/>
    <property type="match status" value="1"/>
</dbReference>
<dbReference type="Proteomes" id="UP000027265">
    <property type="component" value="Unassembled WGS sequence"/>
</dbReference>
<sequence>MHLRNPYRAPPDFVHLAESYPALKHIMSGASVNFTDDLFQRSLTEALLHRDFGLKLTLPHNRLCPPVPNRLNYILWLQDIITATSPDGSLPVRGLDVGTGASAIYPLLGCKTDSRWSFVGTEIDPDSIVSARRNANQNNLSDRIRIVEAAPDGPLFGPLHGDHDSPALPQFDFTMCNPPFYSSANEVLQLAELKSLPPNAVRTGAEVEMITPGGEVAFVSRMIDESLIIGTRCKWYTSMLGKLSSIAELVPLLRQHHITYGITEFEQGRTRRWAIVWTLTDYRLPDSLSRIAAPNPTLQPLMPQHNTLVQLYPSASESTVVLHALQFALADIEGISFSCSRQQPTSGDDDVEVDAAAYLILVEAGDDTWSRAARRRKARGVSTPMTTSSSAPRIVCRIMCRPEAGSVLLECNWSRGKEADRALFESLWSHLKRKVEASL</sequence>
<evidence type="ECO:0000256" key="1">
    <source>
        <dbReference type="ARBA" id="ARBA00005878"/>
    </source>
</evidence>
<feature type="binding site" evidence="6">
    <location>
        <position position="70"/>
    </location>
    <ligand>
        <name>S-adenosyl-L-methionine</name>
        <dbReference type="ChEBI" id="CHEBI:59789"/>
    </ligand>
</feature>
<dbReference type="PIRSF" id="PIRSF037350">
    <property type="entry name" value="Mtase_ZK1128_prd"/>
    <property type="match status" value="1"/>
</dbReference>
<feature type="binding site" evidence="6">
    <location>
        <position position="177"/>
    </location>
    <ligand>
        <name>S-adenosyl-L-methionine</name>
        <dbReference type="ChEBI" id="CHEBI:59789"/>
    </ligand>
</feature>